<feature type="region of interest" description="Disordered" evidence="5">
    <location>
        <begin position="80"/>
        <end position="102"/>
    </location>
</feature>
<evidence type="ECO:0000256" key="4">
    <source>
        <dbReference type="ARBA" id="ARBA00022833"/>
    </source>
</evidence>
<dbReference type="PANTHER" id="PTHR24409:SF295">
    <property type="entry name" value="AZ2-RELATED"/>
    <property type="match status" value="1"/>
</dbReference>
<proteinExistence type="predicted"/>
<evidence type="ECO:0000256" key="3">
    <source>
        <dbReference type="ARBA" id="ARBA00022771"/>
    </source>
</evidence>
<dbReference type="EMBL" id="KL597293">
    <property type="protein sequence ID" value="KER19196.1"/>
    <property type="molecule type" value="Genomic_DNA"/>
</dbReference>
<feature type="region of interest" description="Disordered" evidence="5">
    <location>
        <begin position="694"/>
        <end position="793"/>
    </location>
</feature>
<feature type="compositionally biased region" description="Pro residues" evidence="5">
    <location>
        <begin position="1219"/>
        <end position="1242"/>
    </location>
</feature>
<dbReference type="PANTHER" id="PTHR24409">
    <property type="entry name" value="ZINC FINGER PROTEIN 142"/>
    <property type="match status" value="1"/>
</dbReference>
<dbReference type="GO" id="GO:0005634">
    <property type="term" value="C:nucleus"/>
    <property type="evidence" value="ECO:0007669"/>
    <property type="project" value="TreeGrafter"/>
</dbReference>
<feature type="compositionally biased region" description="Polar residues" evidence="5">
    <location>
        <begin position="85"/>
        <end position="100"/>
    </location>
</feature>
<feature type="domain" description="C2H2-type" evidence="6">
    <location>
        <begin position="888"/>
        <end position="908"/>
    </location>
</feature>
<keyword evidence="3" id="KW-0863">Zinc-finger</keyword>
<organism evidence="7 8">
    <name type="scientific">Opisthorchis viverrini</name>
    <name type="common">Southeast Asian liver fluke</name>
    <dbReference type="NCBI Taxonomy" id="6198"/>
    <lineage>
        <taxon>Eukaryota</taxon>
        <taxon>Metazoa</taxon>
        <taxon>Spiralia</taxon>
        <taxon>Lophotrochozoa</taxon>
        <taxon>Platyhelminthes</taxon>
        <taxon>Trematoda</taxon>
        <taxon>Digenea</taxon>
        <taxon>Opisthorchiida</taxon>
        <taxon>Opisthorchiata</taxon>
        <taxon>Opisthorchiidae</taxon>
        <taxon>Opisthorchis</taxon>
    </lineage>
</organism>
<keyword evidence="4" id="KW-0862">Zinc</keyword>
<feature type="region of interest" description="Disordered" evidence="5">
    <location>
        <begin position="423"/>
        <end position="442"/>
    </location>
</feature>
<dbReference type="STRING" id="6198.A0A074YWQ4"/>
<feature type="domain" description="C2H2-type" evidence="6">
    <location>
        <begin position="1006"/>
        <end position="1026"/>
    </location>
</feature>
<evidence type="ECO:0000259" key="6">
    <source>
        <dbReference type="SMART" id="SM00355"/>
    </source>
</evidence>
<dbReference type="GO" id="GO:0008270">
    <property type="term" value="F:zinc ion binding"/>
    <property type="evidence" value="ECO:0007669"/>
    <property type="project" value="UniProtKB-KW"/>
</dbReference>
<dbReference type="OrthoDB" id="6252657at2759"/>
<evidence type="ECO:0000256" key="2">
    <source>
        <dbReference type="ARBA" id="ARBA00022737"/>
    </source>
</evidence>
<dbReference type="Proteomes" id="UP000054324">
    <property type="component" value="Unassembled WGS sequence"/>
</dbReference>
<feature type="domain" description="C2H2-type" evidence="6">
    <location>
        <begin position="1250"/>
        <end position="1273"/>
    </location>
</feature>
<feature type="region of interest" description="Disordered" evidence="5">
    <location>
        <begin position="257"/>
        <end position="289"/>
    </location>
</feature>
<dbReference type="CTD" id="20326115"/>
<reference evidence="7 8" key="1">
    <citation type="submission" date="2013-11" db="EMBL/GenBank/DDBJ databases">
        <title>Opisthorchis viverrini - life in the bile duct.</title>
        <authorList>
            <person name="Young N.D."/>
            <person name="Nagarajan N."/>
            <person name="Lin S.J."/>
            <person name="Korhonen P.K."/>
            <person name="Jex A.R."/>
            <person name="Hall R.S."/>
            <person name="Safavi-Hemami H."/>
            <person name="Kaewkong W."/>
            <person name="Bertrand D."/>
            <person name="Gao S."/>
            <person name="Seet Q."/>
            <person name="Wongkham S."/>
            <person name="Teh B.T."/>
            <person name="Wongkham C."/>
            <person name="Intapan P.M."/>
            <person name="Maleewong W."/>
            <person name="Yang X."/>
            <person name="Hu M."/>
            <person name="Wang Z."/>
            <person name="Hofmann A."/>
            <person name="Sternberg P.W."/>
            <person name="Tan P."/>
            <person name="Wang J."/>
            <person name="Gasser R.B."/>
        </authorList>
    </citation>
    <scope>NUCLEOTIDE SEQUENCE [LARGE SCALE GENOMIC DNA]</scope>
</reference>
<dbReference type="KEGG" id="ovi:T265_11947"/>
<keyword evidence="2" id="KW-0677">Repeat</keyword>
<feature type="domain" description="C2H2-type" evidence="6">
    <location>
        <begin position="464"/>
        <end position="487"/>
    </location>
</feature>
<feature type="compositionally biased region" description="Polar residues" evidence="5">
    <location>
        <begin position="258"/>
        <end position="274"/>
    </location>
</feature>
<dbReference type="AlphaFoldDB" id="A0A074YWQ4"/>
<feature type="compositionally biased region" description="Polar residues" evidence="5">
    <location>
        <begin position="694"/>
        <end position="715"/>
    </location>
</feature>
<dbReference type="InterPro" id="IPR013087">
    <property type="entry name" value="Znf_C2H2_type"/>
</dbReference>
<feature type="domain" description="C2H2-type" evidence="6">
    <location>
        <begin position="853"/>
        <end position="875"/>
    </location>
</feature>
<name>A0A074YWQ4_OPIVI</name>
<evidence type="ECO:0000313" key="8">
    <source>
        <dbReference type="Proteomes" id="UP000054324"/>
    </source>
</evidence>
<gene>
    <name evidence="7" type="ORF">T265_11947</name>
</gene>
<evidence type="ECO:0000256" key="1">
    <source>
        <dbReference type="ARBA" id="ARBA00022723"/>
    </source>
</evidence>
<feature type="compositionally biased region" description="Polar residues" evidence="5">
    <location>
        <begin position="120"/>
        <end position="136"/>
    </location>
</feature>
<dbReference type="RefSeq" id="XP_009177055.1">
    <property type="nucleotide sequence ID" value="XM_009178791.1"/>
</dbReference>
<feature type="domain" description="C2H2-type" evidence="6">
    <location>
        <begin position="980"/>
        <end position="1004"/>
    </location>
</feature>
<protein>
    <recommendedName>
        <fullName evidence="6">C2H2-type domain-containing protein</fullName>
    </recommendedName>
</protein>
<feature type="region of interest" description="Disordered" evidence="5">
    <location>
        <begin position="116"/>
        <end position="160"/>
    </location>
</feature>
<sequence length="1273" mass="138690">MDLVQTYYNRFQTLTTRSPLTSVDSHVFQRLQPGAVRIMRSPSWKASSTQTFCVLHTRLPGQWLATSASATLTMPNVKLDPDPSPSTVSGVKNSGLTLTVPSRHAPLASGSTILRRKSPTTDQSSHKTCIPSTTQPHRGLRPIAPKPLHRKNRKRSVPESSLRPPVFVSFSLYGQCLSTVSESVLEERSRYATTVIPRKHLRVLGRNTLRLHSVIPRSRLSSNTMLYIDDVETAKKSVSGYRPPLWTCSHRTVRPFNPYSNESPQPCSTFQSTGPVLESKSPGEGDSVSYKRLRPTARLLVRLGRQLTRTQFARMATNECACGRCIMPLETTAHVGDKAEPASDPPEGQFSSLDSIVATRESTHLEWRPKPSHPRWTRVRELCKGQRCPFIPSSIFQLHRHLELGHQHYVRLFRNDVGAVLQDRGSGAKSKGDPSQNQDTVEPPLSRLYAPLVVNCNSSLTLRQCCPVCISRHGCASTILSHIKNFHPFISAQPLEKPTTRSCAVCGVLTAYPARSARIGVTASGAVIHHKCSASKTAYQHAAWGAFDAHPLACLILFPNQHSRLALPADVASQLYRSLDFVVSNKLRTAASLDSYSLRCSLTISAIFGDLVILELKGQVASASTVVAIEEGGETQSSVPVPEIPNAAPFANLRSLVPPPQVTLSSEAPILSTLAGGFVIPSVANSAPTCLFTNHTNPSQPDSISGSKRTHTLSPDTAIPSKRVSVGRTETEPQDVIVISNGDSSDHPIPNSSGEQNKHRHTKDAGARSVPSEFGRLGEPPATPPLDSQTHHNSLSVIDTPCEMCHATVPTLRHKSHLQIVHGLKLPPKPSDPCVSCGQLFWTVDGLVKHRSIRCEFCQDTVCQSTLYLHMALNHVEALCTRLTKAPKQCLICNAPQDDLALHLSNKHFCSIPVDVLDRLRTEGRKVGASLEQNSGVSLHELGPLYIKSQSNHRDLWPGANTVAEHVISRDPIDAQFSVFRCCVCHLKFISNFQLDMHVLQSGHRYCCTGCPFTCTRLAALVSHILSCSKKKPSFRFIRLGNGIAPPSAPVTTTTTTVSTPTNPVTPAIPSSLPLMATTSVVSEQAPIPNIRRAVGPVSQFHGCDLCPVFCLRLEELDTHRQTVHNCPPLPKVPVTTTATTLSIPLTSLTPAVPQTVTTAVIATTQPYIPQPPPSFLPRRRVVPQVTPGRALCPSVAPSGPIIQTQPITSIVIVPRPLVPPPRPPAPTSRPIAPRIPAPVRGPKPQTDEFVCPLCEFHSSSRSVVMQHLTETH</sequence>
<dbReference type="GO" id="GO:0000981">
    <property type="term" value="F:DNA-binding transcription factor activity, RNA polymerase II-specific"/>
    <property type="evidence" value="ECO:0007669"/>
    <property type="project" value="TreeGrafter"/>
</dbReference>
<dbReference type="SMART" id="SM00355">
    <property type="entry name" value="ZnF_C2H2"/>
    <property type="match status" value="8"/>
</dbReference>
<evidence type="ECO:0000256" key="5">
    <source>
        <dbReference type="SAM" id="MobiDB-lite"/>
    </source>
</evidence>
<keyword evidence="1" id="KW-0479">Metal-binding</keyword>
<dbReference type="GO" id="GO:0000977">
    <property type="term" value="F:RNA polymerase II transcription regulatory region sequence-specific DNA binding"/>
    <property type="evidence" value="ECO:0007669"/>
    <property type="project" value="TreeGrafter"/>
</dbReference>
<evidence type="ECO:0000313" key="7">
    <source>
        <dbReference type="EMBL" id="KER19196.1"/>
    </source>
</evidence>
<feature type="region of interest" description="Disordered" evidence="5">
    <location>
        <begin position="1219"/>
        <end position="1243"/>
    </location>
</feature>
<feature type="domain" description="C2H2-type" evidence="6">
    <location>
        <begin position="800"/>
        <end position="822"/>
    </location>
</feature>
<dbReference type="GeneID" id="20326115"/>
<feature type="domain" description="C2H2-type" evidence="6">
    <location>
        <begin position="1102"/>
        <end position="1125"/>
    </location>
</feature>
<keyword evidence="8" id="KW-1185">Reference proteome</keyword>
<accession>A0A074YWQ4</accession>